<feature type="coiled-coil region" evidence="5">
    <location>
        <begin position="218"/>
        <end position="245"/>
    </location>
</feature>
<comment type="similarity">
    <text evidence="1 4">Belongs to the N(4)/N(6)-methyltransferase family.</text>
</comment>
<dbReference type="GO" id="GO:0008170">
    <property type="term" value="F:N-methyltransferase activity"/>
    <property type="evidence" value="ECO:0007669"/>
    <property type="project" value="InterPro"/>
</dbReference>
<keyword evidence="3 7" id="KW-0808">Transferase</keyword>
<dbReference type="PRINTS" id="PR00508">
    <property type="entry name" value="S21N4MTFRASE"/>
</dbReference>
<dbReference type="GO" id="GO:0003677">
    <property type="term" value="F:DNA binding"/>
    <property type="evidence" value="ECO:0007669"/>
    <property type="project" value="InterPro"/>
</dbReference>
<accession>A0A540VJG6</accession>
<dbReference type="InterPro" id="IPR001091">
    <property type="entry name" value="RM_Methyltransferase"/>
</dbReference>
<dbReference type="InterPro" id="IPR002052">
    <property type="entry name" value="DNA_methylase_N6_adenine_CS"/>
</dbReference>
<protein>
    <recommendedName>
        <fullName evidence="4">Methyltransferase</fullName>
        <ecNumber evidence="4">2.1.1.-</ecNumber>
    </recommendedName>
</protein>
<dbReference type="Pfam" id="PF01555">
    <property type="entry name" value="N6_N4_Mtase"/>
    <property type="match status" value="1"/>
</dbReference>
<dbReference type="PROSITE" id="PS00092">
    <property type="entry name" value="N6_MTASE"/>
    <property type="match status" value="1"/>
</dbReference>
<organism evidence="7 8">
    <name type="scientific">Spiribacter salinus</name>
    <dbReference type="NCBI Taxonomy" id="1335746"/>
    <lineage>
        <taxon>Bacteria</taxon>
        <taxon>Pseudomonadati</taxon>
        <taxon>Pseudomonadota</taxon>
        <taxon>Gammaproteobacteria</taxon>
        <taxon>Chromatiales</taxon>
        <taxon>Ectothiorhodospiraceae</taxon>
        <taxon>Spiribacter</taxon>
    </lineage>
</organism>
<dbReference type="AlphaFoldDB" id="A0A540VJG6"/>
<dbReference type="GO" id="GO:0005737">
    <property type="term" value="C:cytoplasm"/>
    <property type="evidence" value="ECO:0007669"/>
    <property type="project" value="TreeGrafter"/>
</dbReference>
<evidence type="ECO:0000313" key="7">
    <source>
        <dbReference type="EMBL" id="TQE96897.1"/>
    </source>
</evidence>
<feature type="domain" description="DNA methylase N-4/N-6" evidence="6">
    <location>
        <begin position="21"/>
        <end position="328"/>
    </location>
</feature>
<dbReference type="EMBL" id="VIFK01000326">
    <property type="protein sequence ID" value="TQE96897.1"/>
    <property type="molecule type" value="Genomic_DNA"/>
</dbReference>
<keyword evidence="5" id="KW-0175">Coiled coil</keyword>
<dbReference type="Gene3D" id="3.40.50.150">
    <property type="entry name" value="Vaccinia Virus protein VP39"/>
    <property type="match status" value="2"/>
</dbReference>
<dbReference type="SUPFAM" id="SSF53335">
    <property type="entry name" value="S-adenosyl-L-methionine-dependent methyltransferases"/>
    <property type="match status" value="1"/>
</dbReference>
<evidence type="ECO:0000256" key="3">
    <source>
        <dbReference type="ARBA" id="ARBA00022679"/>
    </source>
</evidence>
<name>A0A540VJG6_9GAMM</name>
<keyword evidence="2 7" id="KW-0489">Methyltransferase</keyword>
<comment type="caution">
    <text evidence="7">The sequence shown here is derived from an EMBL/GenBank/DDBJ whole genome shotgun (WGS) entry which is preliminary data.</text>
</comment>
<evidence type="ECO:0000256" key="4">
    <source>
        <dbReference type="RuleBase" id="RU362026"/>
    </source>
</evidence>
<evidence type="ECO:0000256" key="1">
    <source>
        <dbReference type="ARBA" id="ARBA00006594"/>
    </source>
</evidence>
<dbReference type="Proteomes" id="UP000315400">
    <property type="component" value="Unassembled WGS sequence"/>
</dbReference>
<dbReference type="PANTHER" id="PTHR13370">
    <property type="entry name" value="RNA METHYLASE-RELATED"/>
    <property type="match status" value="1"/>
</dbReference>
<dbReference type="InterPro" id="IPR002941">
    <property type="entry name" value="DNA_methylase_N4/N6"/>
</dbReference>
<gene>
    <name evidence="7" type="ORF">FKY71_16385</name>
</gene>
<evidence type="ECO:0000256" key="5">
    <source>
        <dbReference type="SAM" id="Coils"/>
    </source>
</evidence>
<dbReference type="EC" id="2.1.1.-" evidence="4"/>
<evidence type="ECO:0000313" key="8">
    <source>
        <dbReference type="Proteomes" id="UP000315400"/>
    </source>
</evidence>
<evidence type="ECO:0000256" key="2">
    <source>
        <dbReference type="ARBA" id="ARBA00022603"/>
    </source>
</evidence>
<sequence>MIDLRCGDCLEVMRDLPDNSIDAIVTDPPYFRVKKDAWDRQWDKPEKFLEWLGAVADEWQRTLKPNGSLYCFASPKMAAQVEVMLSGRFNVLNRIRWIKEAGWHNKCRPSDLRSYLSPWEEVIFAEHYGADNIAKGEAGYQAKCDELRGFVFEPLRAYLCAERNRAGFMSSSAVDAEWQKHRGTKGCMAGHWFGVSQWALPAEEHYEWLRRLFNRQGGEYLRREYEDLRQEYEDLRQEYEDLRRPFQVTAEVPYTDVWTFKTVQAYPGKHPCEKPLDMMTHIIQASTRPGAVVLDCFIGSGSTGEACAKLGRDFIGIDASPEWVRFAESRLNVDQRDLFAAA</sequence>
<reference evidence="7 8" key="1">
    <citation type="submission" date="2019-06" db="EMBL/GenBank/DDBJ databases">
        <title>Metagenome assembled Genome of Spiribacter salinus SL48-SHIP from the microbial mat of Salt Lake 48 (Novosibirsk region, Russia).</title>
        <authorList>
            <person name="Shipova A."/>
            <person name="Rozanov A.S."/>
            <person name="Bryanskaya A.V."/>
            <person name="Peltek S.E."/>
        </authorList>
    </citation>
    <scope>NUCLEOTIDE SEQUENCE [LARGE SCALE GENOMIC DNA]</scope>
    <source>
        <strain evidence="7">SL48-SHIP-2</strain>
    </source>
</reference>
<dbReference type="InterPro" id="IPR029063">
    <property type="entry name" value="SAM-dependent_MTases_sf"/>
</dbReference>
<dbReference type="PANTHER" id="PTHR13370:SF3">
    <property type="entry name" value="TRNA (GUANINE(10)-N2)-METHYLTRANSFERASE HOMOLOG"/>
    <property type="match status" value="1"/>
</dbReference>
<proteinExistence type="inferred from homology"/>
<dbReference type="GO" id="GO:0032259">
    <property type="term" value="P:methylation"/>
    <property type="evidence" value="ECO:0007669"/>
    <property type="project" value="UniProtKB-KW"/>
</dbReference>
<evidence type="ECO:0000259" key="6">
    <source>
        <dbReference type="Pfam" id="PF01555"/>
    </source>
</evidence>